<keyword evidence="2" id="KW-1185">Reference proteome</keyword>
<dbReference type="EMBL" id="JBHUIY010000028">
    <property type="protein sequence ID" value="MFD2234787.1"/>
    <property type="molecule type" value="Genomic_DNA"/>
</dbReference>
<comment type="caution">
    <text evidence="1">The sequence shown here is derived from an EMBL/GenBank/DDBJ whole genome shotgun (WGS) entry which is preliminary data.</text>
</comment>
<evidence type="ECO:0000313" key="2">
    <source>
        <dbReference type="Proteomes" id="UP001597296"/>
    </source>
</evidence>
<organism evidence="1 2">
    <name type="scientific">Phaeospirillum tilakii</name>
    <dbReference type="NCBI Taxonomy" id="741673"/>
    <lineage>
        <taxon>Bacteria</taxon>
        <taxon>Pseudomonadati</taxon>
        <taxon>Pseudomonadota</taxon>
        <taxon>Alphaproteobacteria</taxon>
        <taxon>Rhodospirillales</taxon>
        <taxon>Rhodospirillaceae</taxon>
        <taxon>Phaeospirillum</taxon>
    </lineage>
</organism>
<evidence type="ECO:0000313" key="1">
    <source>
        <dbReference type="EMBL" id="MFD2234787.1"/>
    </source>
</evidence>
<dbReference type="Proteomes" id="UP001597296">
    <property type="component" value="Unassembled WGS sequence"/>
</dbReference>
<proteinExistence type="predicted"/>
<sequence>MRQWIPTAHVDEISPPPRLAPSDWLVVLPGGGFGLDPAEEGEAPDRLEEGAVVKFEWVETIGRAEVRLIEDGDSRRVEADPPMPEPPPGALMQVWIPGDPDTISDSLDGLEDVLDLGDVEHVEFFAVSATSAPFTLRGGALVAEKRG</sequence>
<dbReference type="RefSeq" id="WP_377317349.1">
    <property type="nucleotide sequence ID" value="NZ_JBHUIY010000028.1"/>
</dbReference>
<protein>
    <submittedName>
        <fullName evidence="1">Uncharacterized protein</fullName>
    </submittedName>
</protein>
<gene>
    <name evidence="1" type="ORF">ACFSNB_13325</name>
</gene>
<accession>A0ABW5CD79</accession>
<reference evidence="2" key="1">
    <citation type="journal article" date="2019" name="Int. J. Syst. Evol. Microbiol.">
        <title>The Global Catalogue of Microorganisms (GCM) 10K type strain sequencing project: providing services to taxonomists for standard genome sequencing and annotation.</title>
        <authorList>
            <consortium name="The Broad Institute Genomics Platform"/>
            <consortium name="The Broad Institute Genome Sequencing Center for Infectious Disease"/>
            <person name="Wu L."/>
            <person name="Ma J."/>
        </authorList>
    </citation>
    <scope>NUCLEOTIDE SEQUENCE [LARGE SCALE GENOMIC DNA]</scope>
    <source>
        <strain evidence="2">KCTC 15012</strain>
    </source>
</reference>
<name>A0ABW5CD79_9PROT</name>